<name>A0A010RDC8_9PEZI</name>
<dbReference type="HOGENOM" id="CLU_834212_0_0_1"/>
<keyword evidence="1" id="KW-0175">Coiled coil</keyword>
<comment type="caution">
    <text evidence="2">The sequence shown here is derived from an EMBL/GenBank/DDBJ whole genome shotgun (WGS) entry which is preliminary data.</text>
</comment>
<evidence type="ECO:0000313" key="2">
    <source>
        <dbReference type="EMBL" id="EXF78256.1"/>
    </source>
</evidence>
<sequence length="333" mass="36985">MRPSVLLPVAVVICTSPGRAPAAWDMSYAEESAEGLFANAPPEERYYKFAFAELVASAQYLNSRQQARIAMQDEEIHELKMVALNLTKSIVEAKTNASKNLLHELNKFQASDDSDAVRNTVFHGFNPIIIKFLERIATKLEKPESAWSADKKTMATMAILTGITTALNYLRGPIGRTGCYKKIAKKIGCPEEEKLAKKAALEALEAQVNDIQAAVNDRVKHEGLDLLKGELDGEVETFTGRVDAMATAERVTDLERRISELTTTWNILGGNFEEQAIRGSVEAKTLRDSIIAFKRKYKEDYKNASSRIGTLEANIQNTANDLDAHKAQFSHFM</sequence>
<organism evidence="2 3">
    <name type="scientific">Colletotrichum fioriniae PJ7</name>
    <dbReference type="NCBI Taxonomy" id="1445577"/>
    <lineage>
        <taxon>Eukaryota</taxon>
        <taxon>Fungi</taxon>
        <taxon>Dikarya</taxon>
        <taxon>Ascomycota</taxon>
        <taxon>Pezizomycotina</taxon>
        <taxon>Sordariomycetes</taxon>
        <taxon>Hypocreomycetidae</taxon>
        <taxon>Glomerellales</taxon>
        <taxon>Glomerellaceae</taxon>
        <taxon>Colletotrichum</taxon>
        <taxon>Colletotrichum acutatum species complex</taxon>
    </lineage>
</organism>
<dbReference type="KEGG" id="cfj:CFIO01_00251"/>
<proteinExistence type="predicted"/>
<dbReference type="OrthoDB" id="10383455at2759"/>
<dbReference type="EMBL" id="JARH01000655">
    <property type="protein sequence ID" value="EXF78256.1"/>
    <property type="molecule type" value="Genomic_DNA"/>
</dbReference>
<evidence type="ECO:0000256" key="1">
    <source>
        <dbReference type="SAM" id="Coils"/>
    </source>
</evidence>
<evidence type="ECO:0000313" key="3">
    <source>
        <dbReference type="Proteomes" id="UP000020467"/>
    </source>
</evidence>
<reference evidence="2 3" key="1">
    <citation type="submission" date="2014-02" db="EMBL/GenBank/DDBJ databases">
        <title>The genome sequence of Colletotrichum fioriniae PJ7.</title>
        <authorList>
            <person name="Baroncelli R."/>
            <person name="Thon M.R."/>
        </authorList>
    </citation>
    <scope>NUCLEOTIDE SEQUENCE [LARGE SCALE GENOMIC DNA]</scope>
    <source>
        <strain evidence="2 3">PJ7</strain>
    </source>
</reference>
<protein>
    <submittedName>
        <fullName evidence="2">Uncharacterized protein</fullName>
    </submittedName>
</protein>
<dbReference type="Proteomes" id="UP000020467">
    <property type="component" value="Unassembled WGS sequence"/>
</dbReference>
<feature type="coiled-coil region" evidence="1">
    <location>
        <begin position="294"/>
        <end position="328"/>
    </location>
</feature>
<accession>A0A010RDC8</accession>
<gene>
    <name evidence="2" type="ORF">CFIO01_00251</name>
</gene>
<dbReference type="AlphaFoldDB" id="A0A010RDC8"/>
<keyword evidence="3" id="KW-1185">Reference proteome</keyword>